<name>A0ABD0KVM3_9CAEN</name>
<dbReference type="Proteomes" id="UP001519460">
    <property type="component" value="Unassembled WGS sequence"/>
</dbReference>
<accession>A0ABD0KVM3</accession>
<feature type="non-terminal residue" evidence="1">
    <location>
        <position position="1"/>
    </location>
</feature>
<sequence>VGVLQRRQAPASGLGVQLGPAWGQLGPTEHGAGFPSTKYSWIWATLDTNLTLQPASCDNGSNVIYHTTQHKELVQQTPAPLAVNFRWFSRDQSFSGSGTPRPVGDKVKKLGVYCLTDADWLIYSQSLYRTRRHF</sequence>
<dbReference type="AlphaFoldDB" id="A0ABD0KVM3"/>
<reference evidence="1 2" key="1">
    <citation type="journal article" date="2023" name="Sci. Data">
        <title>Genome assembly of the Korean intertidal mud-creeper Batillaria attramentaria.</title>
        <authorList>
            <person name="Patra A.K."/>
            <person name="Ho P.T."/>
            <person name="Jun S."/>
            <person name="Lee S.J."/>
            <person name="Kim Y."/>
            <person name="Won Y.J."/>
        </authorList>
    </citation>
    <scope>NUCLEOTIDE SEQUENCE [LARGE SCALE GENOMIC DNA]</scope>
    <source>
        <strain evidence="1">Wonlab-2016</strain>
    </source>
</reference>
<evidence type="ECO:0000313" key="2">
    <source>
        <dbReference type="Proteomes" id="UP001519460"/>
    </source>
</evidence>
<comment type="caution">
    <text evidence="1">The sequence shown here is derived from an EMBL/GenBank/DDBJ whole genome shotgun (WGS) entry which is preliminary data.</text>
</comment>
<protein>
    <submittedName>
        <fullName evidence="1">Uncharacterized protein</fullName>
    </submittedName>
</protein>
<evidence type="ECO:0000313" key="1">
    <source>
        <dbReference type="EMBL" id="KAK7490929.1"/>
    </source>
</evidence>
<keyword evidence="2" id="KW-1185">Reference proteome</keyword>
<gene>
    <name evidence="1" type="ORF">BaRGS_00017801</name>
</gene>
<organism evidence="1 2">
    <name type="scientific">Batillaria attramentaria</name>
    <dbReference type="NCBI Taxonomy" id="370345"/>
    <lineage>
        <taxon>Eukaryota</taxon>
        <taxon>Metazoa</taxon>
        <taxon>Spiralia</taxon>
        <taxon>Lophotrochozoa</taxon>
        <taxon>Mollusca</taxon>
        <taxon>Gastropoda</taxon>
        <taxon>Caenogastropoda</taxon>
        <taxon>Sorbeoconcha</taxon>
        <taxon>Cerithioidea</taxon>
        <taxon>Batillariidae</taxon>
        <taxon>Batillaria</taxon>
    </lineage>
</organism>
<dbReference type="EMBL" id="JACVVK020000121">
    <property type="protein sequence ID" value="KAK7490929.1"/>
    <property type="molecule type" value="Genomic_DNA"/>
</dbReference>
<proteinExistence type="predicted"/>